<keyword evidence="3" id="KW-0862">Zinc</keyword>
<evidence type="ECO:0000256" key="2">
    <source>
        <dbReference type="ARBA" id="ARBA00022448"/>
    </source>
</evidence>
<reference evidence="9 10" key="1">
    <citation type="submission" date="2017-11" db="EMBL/GenBank/DDBJ databases">
        <authorList>
            <person name="Lechat P."/>
        </authorList>
    </citation>
    <scope>NUCLEOTIDE SEQUENCE [LARGE SCALE GENOMIC DNA]</scope>
    <source>
        <strain evidence="9">L495</strain>
    </source>
</reference>
<dbReference type="InterPro" id="IPR006143">
    <property type="entry name" value="RND_pump_MFP"/>
</dbReference>
<comment type="similarity">
    <text evidence="1">Belongs to the membrane fusion protein (MFP) (TC 8.A.1) family.</text>
</comment>
<dbReference type="Pfam" id="PF25975">
    <property type="entry name" value="CzcB_C"/>
    <property type="match status" value="1"/>
</dbReference>
<evidence type="ECO:0000256" key="4">
    <source>
        <dbReference type="ARBA" id="ARBA00043263"/>
    </source>
</evidence>
<comment type="caution">
    <text evidence="9">The sequence shown here is derived from an EMBL/GenBank/DDBJ whole genome shotgun (WGS) entry which is preliminary data.</text>
</comment>
<keyword evidence="6" id="KW-0472">Membrane</keyword>
<dbReference type="Proteomes" id="UP000234460">
    <property type="component" value="Chromosome LMANV2"/>
</dbReference>
<evidence type="ECO:0000256" key="5">
    <source>
        <dbReference type="ARBA" id="ARBA00058766"/>
    </source>
</evidence>
<dbReference type="FunFam" id="2.40.30.170:FF:000010">
    <property type="entry name" value="Efflux RND transporter periplasmic adaptor subunit"/>
    <property type="match status" value="1"/>
</dbReference>
<dbReference type="GO" id="GO:0016020">
    <property type="term" value="C:membrane"/>
    <property type="evidence" value="ECO:0007669"/>
    <property type="project" value="InterPro"/>
</dbReference>
<keyword evidence="6" id="KW-1133">Transmembrane helix</keyword>
<keyword evidence="4" id="KW-0105">Cadmium resistance</keyword>
<evidence type="ECO:0000259" key="7">
    <source>
        <dbReference type="Pfam" id="PF25954"/>
    </source>
</evidence>
<evidence type="ECO:0000259" key="8">
    <source>
        <dbReference type="Pfam" id="PF25975"/>
    </source>
</evidence>
<comment type="function">
    <text evidence="5">CzcA and CzcB together would act in zinc efflux nearly as effectively as the complete czc efflux system (CzcABC). The CzcB protein is thought to funnel zinc cations to the CzcA transport protein.</text>
</comment>
<dbReference type="SUPFAM" id="SSF111369">
    <property type="entry name" value="HlyD-like secretion proteins"/>
    <property type="match status" value="1"/>
</dbReference>
<evidence type="ECO:0000256" key="6">
    <source>
        <dbReference type="SAM" id="Phobius"/>
    </source>
</evidence>
<dbReference type="Gene3D" id="2.40.420.20">
    <property type="match status" value="1"/>
</dbReference>
<dbReference type="AlphaFoldDB" id="A0AAQ1NX37"/>
<keyword evidence="6" id="KW-0812">Transmembrane</keyword>
<evidence type="ECO:0000256" key="3">
    <source>
        <dbReference type="ARBA" id="ARBA00022833"/>
    </source>
</evidence>
<dbReference type="InterPro" id="IPR051909">
    <property type="entry name" value="MFP_Cation_Efflux"/>
</dbReference>
<proteinExistence type="inferred from homology"/>
<dbReference type="FunFam" id="2.40.420.20:FF:000006">
    <property type="entry name" value="RND family efflux transporter MFP subunit"/>
    <property type="match status" value="1"/>
</dbReference>
<evidence type="ECO:0000256" key="1">
    <source>
        <dbReference type="ARBA" id="ARBA00009477"/>
    </source>
</evidence>
<dbReference type="GO" id="GO:0046686">
    <property type="term" value="P:response to cadmium ion"/>
    <property type="evidence" value="ECO:0007669"/>
    <property type="project" value="UniProtKB-KW"/>
</dbReference>
<keyword evidence="2" id="KW-0813">Transport</keyword>
<feature type="domain" description="CzcB-like C-terminal circularly permuted SH3-like" evidence="8">
    <location>
        <begin position="276"/>
        <end position="337"/>
    </location>
</feature>
<feature type="transmembrane region" description="Helical" evidence="6">
    <location>
        <begin position="20"/>
        <end position="39"/>
    </location>
</feature>
<accession>A0AAQ1NX37</accession>
<gene>
    <name evidence="9" type="ORF">LMANV2_290068</name>
</gene>
<name>A0AAQ1NX37_LEPIR</name>
<organism evidence="9 10">
    <name type="scientific">Leptospira interrogans serovar Manilae</name>
    <dbReference type="NCBI Taxonomy" id="214675"/>
    <lineage>
        <taxon>Bacteria</taxon>
        <taxon>Pseudomonadati</taxon>
        <taxon>Spirochaetota</taxon>
        <taxon>Spirochaetia</taxon>
        <taxon>Leptospirales</taxon>
        <taxon>Leptospiraceae</taxon>
        <taxon>Leptospira</taxon>
    </lineage>
</organism>
<dbReference type="InterPro" id="IPR058792">
    <property type="entry name" value="Beta-barrel_RND_2"/>
</dbReference>
<evidence type="ECO:0000313" key="9">
    <source>
        <dbReference type="EMBL" id="SOR61400.1"/>
    </source>
</evidence>
<sequence>MARRISEETDMKIHFTSRTLLITGTAAVIAIVSLAILGLSNRVDKKTKLPPSKPIISENGEKIEFKDNSPGLEIIQTKEIGKDGEFINVDAPARLIASTSPSVSGEERIILFESAELNDLYVGYVHSRNSLVRSIKNFERITDMFKHRVATEKDLIEAETQRNNDQAELAEFEGKLRAVGLNPALLGKSGAQSAWIISDVPESQLSKLKKGKRVKVRFSSFPNEEWSGTAEALGDNVDPMTRTVKVRIVISNAGYKLKPGMFANVKFPEDTANDTVVVPFNAVVTVEGQNYVFVEEAPHEFVRREVTLGISTTDRVNVIEGLTKGDRVVVQGSILLKGLSFGF</sequence>
<dbReference type="Pfam" id="PF25954">
    <property type="entry name" value="Beta-barrel_RND_2"/>
    <property type="match status" value="1"/>
</dbReference>
<dbReference type="EMBL" id="OEJX01000022">
    <property type="protein sequence ID" value="SOR61400.1"/>
    <property type="molecule type" value="Genomic_DNA"/>
</dbReference>
<dbReference type="Gene3D" id="2.40.30.170">
    <property type="match status" value="1"/>
</dbReference>
<feature type="domain" description="CusB-like beta-barrel" evidence="7">
    <location>
        <begin position="195"/>
        <end position="268"/>
    </location>
</feature>
<dbReference type="NCBIfam" id="TIGR01730">
    <property type="entry name" value="RND_mfp"/>
    <property type="match status" value="1"/>
</dbReference>
<protein>
    <submittedName>
        <fullName evidence="9">HlyD family secretion protein</fullName>
    </submittedName>
</protein>
<dbReference type="GO" id="GO:0022857">
    <property type="term" value="F:transmembrane transporter activity"/>
    <property type="evidence" value="ECO:0007669"/>
    <property type="project" value="InterPro"/>
</dbReference>
<dbReference type="InterPro" id="IPR058649">
    <property type="entry name" value="CzcB_C"/>
</dbReference>
<evidence type="ECO:0000313" key="10">
    <source>
        <dbReference type="Proteomes" id="UP000234460"/>
    </source>
</evidence>
<dbReference type="PANTHER" id="PTHR30097">
    <property type="entry name" value="CATION EFFLUX SYSTEM PROTEIN CUSB"/>
    <property type="match status" value="1"/>
</dbReference>